<evidence type="ECO:0000259" key="2">
    <source>
        <dbReference type="PROSITE" id="PS50918"/>
    </source>
</evidence>
<keyword evidence="4" id="KW-1185">Reference proteome</keyword>
<organism evidence="3 4">
    <name type="scientific">Effrenium voratum</name>
    <dbReference type="NCBI Taxonomy" id="2562239"/>
    <lineage>
        <taxon>Eukaryota</taxon>
        <taxon>Sar</taxon>
        <taxon>Alveolata</taxon>
        <taxon>Dinophyceae</taxon>
        <taxon>Suessiales</taxon>
        <taxon>Symbiodiniaceae</taxon>
        <taxon>Effrenium</taxon>
    </lineage>
</organism>
<evidence type="ECO:0000313" key="4">
    <source>
        <dbReference type="Proteomes" id="UP001178507"/>
    </source>
</evidence>
<dbReference type="SUPFAM" id="SSF56399">
    <property type="entry name" value="ADP-ribosylation"/>
    <property type="match status" value="1"/>
</dbReference>
<evidence type="ECO:0000313" key="3">
    <source>
        <dbReference type="EMBL" id="CAJ1372096.1"/>
    </source>
</evidence>
<evidence type="ECO:0000256" key="1">
    <source>
        <dbReference type="SAM" id="MobiDB-lite"/>
    </source>
</evidence>
<name>A0AA36HNI2_9DINO</name>
<dbReference type="GO" id="GO:0008270">
    <property type="term" value="F:zinc ion binding"/>
    <property type="evidence" value="ECO:0007669"/>
    <property type="project" value="InterPro"/>
</dbReference>
<sequence length="1601" mass="178540">MAAQFRRIGWRRPSFRPPLQTSGKFSALTSPRRKDAHMWSTRILGKGLDGKKISGKEVSVVLASTPVRSPQPGQMRVHVAPSRVVWPSPVLVQCKVPSNQLESQGETPVLVPLDAGAMRQRNLRPKSVIEHKQLSCSDFKCGRRVKLDTRPSKQSAQMQLQPKAWKDGGASVIVCLVSLNPELGKSVWRLLGHAEVALCKVSPAELQLLEDDVGRELKRWAVHLHHGSCGAPQAPHDAKEAVGMIQQVKAEISDEMLKLRVGLSEGARITLQEMEQTWALEPEPRIQNCRDVSCMLDGFPTLEFCAEEDATPVQGAWSMVSMKVCDLFLQLQKIYADALIKVSPSEAEVLEFLAPVRAELDAWAASLALVQHDPTCTAQKVVRASWREIVTQMQELLPGRMTNAAKVLLEGYPKRPAGHVARTLSGFPSLELPSCFRVPGEPQTLNQKMKRMVSQELCALFLQLQQTYNPGCVIQAYPVEEAVLEFASRVGQELTAWADYLQKASDLPASDVDVAAAVDLVVGVQQRIWADIQSLTQTGSFSNAAKVLLEGCPKRAIGPVALTLSGFPPLEMPSCFMVPGEPQTLSQKVQRTVSQELIDLLLQLQEMYKGCLVRPTEEEASLLDYAAQIVRELSGCSRLPSDVHGVDFVKVSADMASGARRQIWREIVKRDSTNAAKVLFNRQELHSESESEPPVVYHKGTSVGGFPVFLFPFETEKPSKGALQQVRLAASQHVQSEFGALARKSDLKCIQDMEPVFLAWARITVARSLVYARIASFNLHFHRVLAATHESVVAHTLRSDLTESCRMEVDQDDHGLAPMDDILVGDGFDGWNRVKGLGPVLTVYALKEPGQERLQLRHLACGPVVLAEKATSGMTYNFIRNVEFFDEDAEEENLAAFFRSVKVKLPADPLERKEALLKLYTSEAVYRKLNQAMYQDDAEGLRRFAPYIRALRGVFKRGQNNLLPGFNFFIGSKNHLRRGCNLTKEHAEVYQINQKVCWPAFTSTSEADKGGQFGCLQFHVRCRDSMEDPNESEGYFPASIAPWSHYKTEVLMPPHFMLRVHNINYNDSPDDTKQWVIELELADLVPVWDIIAQRNWQQFNAWAQANPDLLDTSKSRRSIINAVASSLAAEQENETGVDPLEVCFHHGARPNEIDMQTGNTPLTTIALQCVESGKTEQALAVIDSLLLAGANPYIKAGPHHQKSLEQLMPGVDLRLSNYAMGWQYWFDDGWYPWSEDGSAKLEHAFQVWLDGGHAGRSKLLAVRSEHFSYDVDFLNMKQANSSTGTRRKIRRYRQRRRSVLLSHDQLLADSEAKLRQELMTLLQKLLMRAAVDAVQQAACRLQDAIAAGMLSGLSQMLDAEAPASAAEIAAASSELEKLVLGDFDDKAKEAEEAKVSLRNLREACDLNWDTREKVREVVRHLQDDPHVKLADDLIEGAEAFATSNTVFQRKGITHAGFRASLSWESGDKPTDLDMYMVCPKCNVEVYFSKKECGCNTDELCRLNLDVDNLGSCESRSEENLYMQLPHPGRYKLQVELFSGPAVPFRVQVHRSGQALRVYRVAPHTEEKQDGRIVIFEASADAEGIMRLESGLQHLDVMLSAD</sequence>
<feature type="domain" description="WWE" evidence="2">
    <location>
        <begin position="1206"/>
        <end position="1291"/>
    </location>
</feature>
<dbReference type="Pfam" id="PF02825">
    <property type="entry name" value="WWE"/>
    <property type="match status" value="1"/>
</dbReference>
<comment type="caution">
    <text evidence="3">The sequence shown here is derived from an EMBL/GenBank/DDBJ whole genome shotgun (WGS) entry which is preliminary data.</text>
</comment>
<dbReference type="Proteomes" id="UP001178507">
    <property type="component" value="Unassembled WGS sequence"/>
</dbReference>
<dbReference type="InterPro" id="IPR037197">
    <property type="entry name" value="WWE_dom_sf"/>
</dbReference>
<dbReference type="Gene3D" id="3.90.176.10">
    <property type="entry name" value="Toxin ADP-ribosyltransferase, Chain A, domain 1"/>
    <property type="match status" value="1"/>
</dbReference>
<proteinExistence type="predicted"/>
<feature type="compositionally biased region" description="Polar residues" evidence="1">
    <location>
        <begin position="19"/>
        <end position="29"/>
    </location>
</feature>
<reference evidence="3" key="1">
    <citation type="submission" date="2023-08" db="EMBL/GenBank/DDBJ databases">
        <authorList>
            <person name="Chen Y."/>
            <person name="Shah S."/>
            <person name="Dougan E. K."/>
            <person name="Thang M."/>
            <person name="Chan C."/>
        </authorList>
    </citation>
    <scope>NUCLEOTIDE SEQUENCE</scope>
</reference>
<dbReference type="SUPFAM" id="SSF117839">
    <property type="entry name" value="WWE domain"/>
    <property type="match status" value="1"/>
</dbReference>
<protein>
    <recommendedName>
        <fullName evidence="2">WWE domain-containing protein</fullName>
    </recommendedName>
</protein>
<dbReference type="EMBL" id="CAUJNA010000114">
    <property type="protein sequence ID" value="CAJ1372096.1"/>
    <property type="molecule type" value="Genomic_DNA"/>
</dbReference>
<dbReference type="Gene3D" id="3.30.720.50">
    <property type="match status" value="1"/>
</dbReference>
<feature type="region of interest" description="Disordered" evidence="1">
    <location>
        <begin position="13"/>
        <end position="32"/>
    </location>
</feature>
<dbReference type="PROSITE" id="PS50918">
    <property type="entry name" value="WWE"/>
    <property type="match status" value="1"/>
</dbReference>
<dbReference type="InterPro" id="IPR004170">
    <property type="entry name" value="WWE_dom"/>
</dbReference>
<accession>A0AA36HNI2</accession>
<dbReference type="SMART" id="SM00678">
    <property type="entry name" value="WWE"/>
    <property type="match status" value="1"/>
</dbReference>
<gene>
    <name evidence="3" type="ORF">EVOR1521_LOCUS2242</name>
</gene>
<dbReference type="InterPro" id="IPR018123">
    <property type="entry name" value="WWE-dom_subgr"/>
</dbReference>